<dbReference type="EMBL" id="JSWE01000096">
    <property type="protein sequence ID" value="KIE05419.1"/>
    <property type="molecule type" value="Genomic_DNA"/>
</dbReference>
<dbReference type="SMART" id="SM00382">
    <property type="entry name" value="AAA"/>
    <property type="match status" value="1"/>
</dbReference>
<accession>A0A0C1QIR2</accession>
<sequence length="238" mass="26451">MVFVLEVKEIEKKFKKSQVLNNISFCISQGEVFGLVGLNGIGKTTLIKIILNLLLQDKGEVTIFSNPNADLKSKSLIAYLPEKFNPSPFLKGREFLELSMGYYGLDYNLQEAEILCNQLGLKFEALDRRISNYSKGMGQKLGLISVFLTRAPLLILDEPMSGLDPSARIALKKKLISYKAEGNSIFFSSHILADIEEICDKIGVIHEGGLIFEGSSKEFISKYPANSLEESFLSAINL</sequence>
<proteinExistence type="predicted"/>
<dbReference type="GO" id="GO:0005524">
    <property type="term" value="F:ATP binding"/>
    <property type="evidence" value="ECO:0007669"/>
    <property type="project" value="UniProtKB-KW"/>
</dbReference>
<evidence type="ECO:0000256" key="4">
    <source>
        <dbReference type="ARBA" id="ARBA00024725"/>
    </source>
</evidence>
<protein>
    <submittedName>
        <fullName evidence="6">ABC transporter ATP-binding protein</fullName>
    </submittedName>
</protein>
<dbReference type="InterPro" id="IPR003593">
    <property type="entry name" value="AAA+_ATPase"/>
</dbReference>
<reference evidence="6 7" key="1">
    <citation type="submission" date="2014-11" db="EMBL/GenBank/DDBJ databases">
        <title>A Rickettsiales Symbiont of Amoebae With Ancient Features.</title>
        <authorList>
            <person name="Schulz F."/>
            <person name="Martijn J."/>
            <person name="Wascher F."/>
            <person name="Kostanjsek R."/>
            <person name="Ettema T.J."/>
            <person name="Horn M."/>
        </authorList>
    </citation>
    <scope>NUCLEOTIDE SEQUENCE [LARGE SCALE GENOMIC DNA]</scope>
    <source>
        <strain evidence="6 7">UWC36</strain>
    </source>
</reference>
<keyword evidence="3 6" id="KW-0067">ATP-binding</keyword>
<dbReference type="Proteomes" id="UP000031258">
    <property type="component" value="Unassembled WGS sequence"/>
</dbReference>
<comment type="function">
    <text evidence="4">Part of an ABC transporter complex. Transmembrane domains (TMD) form a pore in the inner membrane and the ATP-binding domain (NBD) is responsible for energy generation.</text>
</comment>
<name>A0A0C1QIR2_9RICK</name>
<dbReference type="Pfam" id="PF00005">
    <property type="entry name" value="ABC_tran"/>
    <property type="match status" value="1"/>
</dbReference>
<evidence type="ECO:0000313" key="6">
    <source>
        <dbReference type="EMBL" id="KIE05419.1"/>
    </source>
</evidence>
<evidence type="ECO:0000256" key="2">
    <source>
        <dbReference type="ARBA" id="ARBA00022741"/>
    </source>
</evidence>
<dbReference type="CDD" id="cd03230">
    <property type="entry name" value="ABC_DR_subfamily_A"/>
    <property type="match status" value="1"/>
</dbReference>
<evidence type="ECO:0000259" key="5">
    <source>
        <dbReference type="PROSITE" id="PS50893"/>
    </source>
</evidence>
<dbReference type="Gene3D" id="3.40.50.300">
    <property type="entry name" value="P-loop containing nucleotide triphosphate hydrolases"/>
    <property type="match status" value="1"/>
</dbReference>
<dbReference type="PANTHER" id="PTHR42939">
    <property type="entry name" value="ABC TRANSPORTER ATP-BINDING PROTEIN ALBC-RELATED"/>
    <property type="match status" value="1"/>
</dbReference>
<dbReference type="SUPFAM" id="SSF52540">
    <property type="entry name" value="P-loop containing nucleoside triphosphate hydrolases"/>
    <property type="match status" value="1"/>
</dbReference>
<dbReference type="STRING" id="86105.NF27_DT01930"/>
<dbReference type="AlphaFoldDB" id="A0A0C1QIR2"/>
<keyword evidence="2" id="KW-0547">Nucleotide-binding</keyword>
<dbReference type="PANTHER" id="PTHR42939:SF1">
    <property type="entry name" value="ABC TRANSPORTER ATP-BINDING PROTEIN ALBC-RELATED"/>
    <property type="match status" value="1"/>
</dbReference>
<dbReference type="InterPro" id="IPR003439">
    <property type="entry name" value="ABC_transporter-like_ATP-bd"/>
</dbReference>
<organism evidence="6 7">
    <name type="scientific">Candidatus Jidaibacter acanthamoebae</name>
    <dbReference type="NCBI Taxonomy" id="86105"/>
    <lineage>
        <taxon>Bacteria</taxon>
        <taxon>Pseudomonadati</taxon>
        <taxon>Pseudomonadota</taxon>
        <taxon>Alphaproteobacteria</taxon>
        <taxon>Rickettsiales</taxon>
        <taxon>Candidatus Midichloriaceae</taxon>
        <taxon>Candidatus Jidaibacter</taxon>
    </lineage>
</organism>
<comment type="caution">
    <text evidence="6">The sequence shown here is derived from an EMBL/GenBank/DDBJ whole genome shotgun (WGS) entry which is preliminary data.</text>
</comment>
<feature type="domain" description="ABC transporter" evidence="5">
    <location>
        <begin position="5"/>
        <end position="232"/>
    </location>
</feature>
<dbReference type="InterPro" id="IPR051782">
    <property type="entry name" value="ABC_Transporter_VariousFunc"/>
</dbReference>
<dbReference type="PROSITE" id="PS50893">
    <property type="entry name" value="ABC_TRANSPORTER_2"/>
    <property type="match status" value="1"/>
</dbReference>
<keyword evidence="1" id="KW-0813">Transport</keyword>
<evidence type="ECO:0000256" key="1">
    <source>
        <dbReference type="ARBA" id="ARBA00022448"/>
    </source>
</evidence>
<dbReference type="InterPro" id="IPR027417">
    <property type="entry name" value="P-loop_NTPase"/>
</dbReference>
<gene>
    <name evidence="6" type="ORF">NF27_DT01930</name>
</gene>
<keyword evidence="7" id="KW-1185">Reference proteome</keyword>
<evidence type="ECO:0000313" key="7">
    <source>
        <dbReference type="Proteomes" id="UP000031258"/>
    </source>
</evidence>
<dbReference type="GO" id="GO:0016887">
    <property type="term" value="F:ATP hydrolysis activity"/>
    <property type="evidence" value="ECO:0007669"/>
    <property type="project" value="InterPro"/>
</dbReference>
<evidence type="ECO:0000256" key="3">
    <source>
        <dbReference type="ARBA" id="ARBA00022840"/>
    </source>
</evidence>